<name>A0A8H7E2Y3_9EURO</name>
<evidence type="ECO:0000313" key="2">
    <source>
        <dbReference type="Proteomes" id="UP000606974"/>
    </source>
</evidence>
<organism evidence="1 2">
    <name type="scientific">Endocarpon pusillum</name>
    <dbReference type="NCBI Taxonomy" id="364733"/>
    <lineage>
        <taxon>Eukaryota</taxon>
        <taxon>Fungi</taxon>
        <taxon>Dikarya</taxon>
        <taxon>Ascomycota</taxon>
        <taxon>Pezizomycotina</taxon>
        <taxon>Eurotiomycetes</taxon>
        <taxon>Chaetothyriomycetidae</taxon>
        <taxon>Verrucariales</taxon>
        <taxon>Verrucariaceae</taxon>
        <taxon>Endocarpon</taxon>
    </lineage>
</organism>
<gene>
    <name evidence="1" type="ORF">GJ744_009133</name>
</gene>
<dbReference type="Proteomes" id="UP000606974">
    <property type="component" value="Unassembled WGS sequence"/>
</dbReference>
<evidence type="ECO:0000313" key="1">
    <source>
        <dbReference type="EMBL" id="KAF7508584.1"/>
    </source>
</evidence>
<reference evidence="1" key="1">
    <citation type="submission" date="2020-02" db="EMBL/GenBank/DDBJ databases">
        <authorList>
            <person name="Palmer J.M."/>
        </authorList>
    </citation>
    <scope>NUCLEOTIDE SEQUENCE</scope>
    <source>
        <strain evidence="1">EPUS1.4</strain>
        <tissue evidence="1">Thallus</tissue>
    </source>
</reference>
<sequence>MQIQPLTTTHTRSPPSYSLNVELDTSNNVTSRLLDRACTQPRSCRRQKPTLLSTKRSSKTPGPACSWRERVLELFDPALRDAEDLMLSLPYTDIREKTYNFATILDGVPLSGSESVAARHPSRYSASCKARSNCTTSATTYLSQGGRSTALPYGGAPISRQRYNLPSMTKTIYTCYESVVAIVASYNQILDHETEMQARRALTAALAAMDNIAS</sequence>
<proteinExistence type="predicted"/>
<keyword evidence="2" id="KW-1185">Reference proteome</keyword>
<dbReference type="EMBL" id="JAACFV010000052">
    <property type="protein sequence ID" value="KAF7508584.1"/>
    <property type="molecule type" value="Genomic_DNA"/>
</dbReference>
<comment type="caution">
    <text evidence="1">The sequence shown here is derived from an EMBL/GenBank/DDBJ whole genome shotgun (WGS) entry which is preliminary data.</text>
</comment>
<protein>
    <submittedName>
        <fullName evidence="1">Uncharacterized protein</fullName>
    </submittedName>
</protein>
<dbReference type="OrthoDB" id="5210591at2759"/>
<accession>A0A8H7E2Y3</accession>
<dbReference type="AlphaFoldDB" id="A0A8H7E2Y3"/>